<dbReference type="InterPro" id="IPR000801">
    <property type="entry name" value="Esterase-like"/>
</dbReference>
<organism evidence="2 3">
    <name type="scientific">Flaviaesturariibacter aridisoli</name>
    <dbReference type="NCBI Taxonomy" id="2545761"/>
    <lineage>
        <taxon>Bacteria</taxon>
        <taxon>Pseudomonadati</taxon>
        <taxon>Bacteroidota</taxon>
        <taxon>Chitinophagia</taxon>
        <taxon>Chitinophagales</taxon>
        <taxon>Chitinophagaceae</taxon>
        <taxon>Flaviaestuariibacter</taxon>
    </lineage>
</organism>
<dbReference type="InterPro" id="IPR050583">
    <property type="entry name" value="Mycobacterial_A85_antigen"/>
</dbReference>
<evidence type="ECO:0000313" key="3">
    <source>
        <dbReference type="Proteomes" id="UP000295164"/>
    </source>
</evidence>
<evidence type="ECO:0000313" key="2">
    <source>
        <dbReference type="EMBL" id="TCZ74108.1"/>
    </source>
</evidence>
<dbReference type="PANTHER" id="PTHR48098:SF6">
    <property type="entry name" value="FERRI-BACILLIBACTIN ESTERASE BESA"/>
    <property type="match status" value="1"/>
</dbReference>
<keyword evidence="2" id="KW-0378">Hydrolase</keyword>
<gene>
    <name evidence="2" type="ORF">E0486_03265</name>
</gene>
<proteinExistence type="predicted"/>
<dbReference type="InterPro" id="IPR029058">
    <property type="entry name" value="AB_hydrolase_fold"/>
</dbReference>
<feature type="signal peptide" evidence="1">
    <location>
        <begin position="1"/>
        <end position="18"/>
    </location>
</feature>
<comment type="caution">
    <text evidence="2">The sequence shown here is derived from an EMBL/GenBank/DDBJ whole genome shotgun (WGS) entry which is preliminary data.</text>
</comment>
<dbReference type="EMBL" id="SKFH01000003">
    <property type="protein sequence ID" value="TCZ74108.1"/>
    <property type="molecule type" value="Genomic_DNA"/>
</dbReference>
<dbReference type="Gene3D" id="3.40.50.1820">
    <property type="entry name" value="alpha/beta hydrolase"/>
    <property type="match status" value="1"/>
</dbReference>
<reference evidence="2 3" key="1">
    <citation type="submission" date="2019-03" db="EMBL/GenBank/DDBJ databases">
        <authorList>
            <person name="Kim M.K.M."/>
        </authorList>
    </citation>
    <scope>NUCLEOTIDE SEQUENCE [LARGE SCALE GENOMIC DNA]</scope>
    <source>
        <strain evidence="2 3">17J68-15</strain>
    </source>
</reference>
<sequence length="307" mass="34736">MRFPILFLVSLLSVFASAQVPKVSTGRIVRIDSFRSKFVTARNVDVWLPPDYPSAGRYDVLYMHDGQMLFDSTITWNRQEWRADETAGALIAHQTRPFIIVGIHNNARLRLAEYFPEKAAQNLPPSERDSLLKEVGGQLLADEYLAFVTKEVKPYIDSAFATNPAPAHTFIAGSSMGGLISLYAVCEYPRVFGGAACLSTHWPGSFRGLNDGGQLFGAIRAYLERQLPDPRVRKKPATAPRLYMDYGNKTLDSFYTPLQPQIDAIVRKKGYRDEQFSSRFFPGADHSERSWAARLSEPFRFLFRRAR</sequence>
<evidence type="ECO:0000256" key="1">
    <source>
        <dbReference type="SAM" id="SignalP"/>
    </source>
</evidence>
<name>A0A4R4E8I7_9BACT</name>
<dbReference type="SUPFAM" id="SSF53474">
    <property type="entry name" value="alpha/beta-Hydrolases"/>
    <property type="match status" value="1"/>
</dbReference>
<dbReference type="PANTHER" id="PTHR48098">
    <property type="entry name" value="ENTEROCHELIN ESTERASE-RELATED"/>
    <property type="match status" value="1"/>
</dbReference>
<dbReference type="AlphaFoldDB" id="A0A4R4E8I7"/>
<dbReference type="Pfam" id="PF00756">
    <property type="entry name" value="Esterase"/>
    <property type="match status" value="1"/>
</dbReference>
<keyword evidence="3" id="KW-1185">Reference proteome</keyword>
<dbReference type="RefSeq" id="WP_131850707.1">
    <property type="nucleotide sequence ID" value="NZ_SKFH01000003.1"/>
</dbReference>
<accession>A0A4R4E8I7</accession>
<dbReference type="GO" id="GO:0016787">
    <property type="term" value="F:hydrolase activity"/>
    <property type="evidence" value="ECO:0007669"/>
    <property type="project" value="UniProtKB-KW"/>
</dbReference>
<dbReference type="OrthoDB" id="9784036at2"/>
<feature type="chain" id="PRO_5020901152" evidence="1">
    <location>
        <begin position="19"/>
        <end position="307"/>
    </location>
</feature>
<keyword evidence="1" id="KW-0732">Signal</keyword>
<dbReference type="Proteomes" id="UP000295164">
    <property type="component" value="Unassembled WGS sequence"/>
</dbReference>
<protein>
    <submittedName>
        <fullName evidence="2">Alpha/beta hydrolase</fullName>
    </submittedName>
</protein>